<gene>
    <name evidence="1" type="primary">ZBTB11</name>
</gene>
<sequence length="47" mass="5719">MMILIEAGFDNVLLMKGHIFDYTREWRKSCRNGKPFPSQQFNRWLRS</sequence>
<organism evidence="1">
    <name type="scientific">Homo sapiens</name>
    <name type="common">Human</name>
    <dbReference type="NCBI Taxonomy" id="9606"/>
    <lineage>
        <taxon>Eukaryota</taxon>
        <taxon>Metazoa</taxon>
        <taxon>Chordata</taxon>
        <taxon>Craniata</taxon>
        <taxon>Vertebrata</taxon>
        <taxon>Euteleostomi</taxon>
        <taxon>Mammalia</taxon>
        <taxon>Eutheria</taxon>
        <taxon>Euarchontoglires</taxon>
        <taxon>Primates</taxon>
        <taxon>Haplorrhini</taxon>
        <taxon>Catarrhini</taxon>
        <taxon>Hominidae</taxon>
        <taxon>Homo</taxon>
    </lineage>
</organism>
<dbReference type="AlphaFoldDB" id="L8E8H7"/>
<accession>L8E8H7</accession>
<protein>
    <submittedName>
        <fullName evidence="1">Alternative protein ZBTB11</fullName>
    </submittedName>
</protein>
<name>L8E8H7_HUMAN</name>
<dbReference type="OrthoDB" id="6077919at2759"/>
<proteinExistence type="predicted"/>
<reference evidence="1" key="1">
    <citation type="journal article" date="2013" name="PLoS ONE">
        <title>Direct detection of alternative open reading frames translation products in human significantly expands the proteome.</title>
        <authorList>
            <person name="Vanderperre B."/>
            <person name="Lucier J.-F."/>
            <person name="Motard J."/>
            <person name="Tremblay G."/>
            <person name="Vanderperre S."/>
            <person name="Wisztorski M."/>
            <person name="Salzet M."/>
            <person name="Boisvert F.-M."/>
            <person name="Roucou X."/>
        </authorList>
    </citation>
    <scope>NUCLEOTIDE SEQUENCE</scope>
</reference>
<dbReference type="EMBL" id="HF583937">
    <property type="protein sequence ID" value="CCQ43434.1"/>
    <property type="molecule type" value="Genomic_DNA"/>
</dbReference>
<evidence type="ECO:0000313" key="1">
    <source>
        <dbReference type="EMBL" id="CCQ43434.1"/>
    </source>
</evidence>